<organism evidence="3 4">
    <name type="scientific">Durusdinium trenchii</name>
    <dbReference type="NCBI Taxonomy" id="1381693"/>
    <lineage>
        <taxon>Eukaryota</taxon>
        <taxon>Sar</taxon>
        <taxon>Alveolata</taxon>
        <taxon>Dinophyceae</taxon>
        <taxon>Suessiales</taxon>
        <taxon>Symbiodiniaceae</taxon>
        <taxon>Durusdinium</taxon>
    </lineage>
</organism>
<feature type="compositionally biased region" description="Basic and acidic residues" evidence="1">
    <location>
        <begin position="10"/>
        <end position="29"/>
    </location>
</feature>
<feature type="compositionally biased region" description="Polar residues" evidence="1">
    <location>
        <begin position="700"/>
        <end position="712"/>
    </location>
</feature>
<reference evidence="3 4" key="1">
    <citation type="submission" date="2024-02" db="EMBL/GenBank/DDBJ databases">
        <authorList>
            <person name="Chen Y."/>
            <person name="Shah S."/>
            <person name="Dougan E. K."/>
            <person name="Thang M."/>
            <person name="Chan C."/>
        </authorList>
    </citation>
    <scope>NUCLEOTIDE SEQUENCE [LARGE SCALE GENOMIC DNA]</scope>
</reference>
<protein>
    <submittedName>
        <fullName evidence="3">Phage tail tape measure protein</fullName>
    </submittedName>
</protein>
<keyword evidence="2" id="KW-1133">Transmembrane helix</keyword>
<feature type="transmembrane region" description="Helical" evidence="2">
    <location>
        <begin position="414"/>
        <end position="441"/>
    </location>
</feature>
<feature type="region of interest" description="Disordered" evidence="1">
    <location>
        <begin position="599"/>
        <end position="651"/>
    </location>
</feature>
<accession>A0ABP0KXT0</accession>
<feature type="region of interest" description="Disordered" evidence="1">
    <location>
        <begin position="1"/>
        <end position="31"/>
    </location>
</feature>
<name>A0ABP0KXT0_9DINO</name>
<evidence type="ECO:0000313" key="4">
    <source>
        <dbReference type="Proteomes" id="UP001642464"/>
    </source>
</evidence>
<evidence type="ECO:0000256" key="1">
    <source>
        <dbReference type="SAM" id="MobiDB-lite"/>
    </source>
</evidence>
<feature type="transmembrane region" description="Helical" evidence="2">
    <location>
        <begin position="382"/>
        <end position="402"/>
    </location>
</feature>
<dbReference type="Proteomes" id="UP001642464">
    <property type="component" value="Unassembled WGS sequence"/>
</dbReference>
<evidence type="ECO:0000256" key="2">
    <source>
        <dbReference type="SAM" id="Phobius"/>
    </source>
</evidence>
<proteinExistence type="predicted"/>
<feature type="transmembrane region" description="Helical" evidence="2">
    <location>
        <begin position="340"/>
        <end position="362"/>
    </location>
</feature>
<feature type="compositionally biased region" description="Basic and acidic residues" evidence="1">
    <location>
        <begin position="610"/>
        <end position="634"/>
    </location>
</feature>
<feature type="non-terminal residue" evidence="3">
    <location>
        <position position="712"/>
    </location>
</feature>
<keyword evidence="2" id="KW-0472">Membrane</keyword>
<comment type="caution">
    <text evidence="3">The sequence shown here is derived from an EMBL/GenBank/DDBJ whole genome shotgun (WGS) entry which is preliminary data.</text>
</comment>
<sequence>ASNSKAHPGSRADRERTDGHDSDGGRVDTRQPAIERLGLTLGALAGVDPWSYGLGELRIMADARRGEEWDRTAYLAATVVNMLRSPKARAVKPQDCNPFRLANQPTRKIKAGRAHVELWADDSKLVRGLKKASARLSKFSANAGGIGVKLAVAATAGASPFAFAIKAASDAEEVANRFSAVFGEETEAASAFVKQFATDVGRSETEVKDGLSSFQSFFLGLGVGGKEAREMSQELASLAIDFGSFNNLSDDEALTRFLAGMSGSSEVFDKFGINIKSAALDNELLAMGLAESTAKATEQQKAIARFSIIKKTMGKQGAVGDAVKTADGFANTMKRIQSQVMAAATAVGKHLLPVVTPLAVWLGKLATAGAEWLAQNAGLVRGAAAIVAGLGAIGGGLLLLAAGGTAASVSLAGVAAGLSFVLSPMGLLITGAAALGAYLLYAGDAGGAAIDWLKDRFGFLLEDGTEAFEGIKAALEANDWQQAARVLWAVLKLEFTRGSNYLEGIFLGIKTAVMNIWGDLNTAIAKMWVGTLAGLKAAWIQSQDFLSRGALRVMGFFDSSIDVEGADQIIREQTERELASVGRDINSQFAELDRMNEADRKRRNAAADNRLAEAERELAEAEKALETESAKAKDPAGNPADDPATPRGAAPVVAAAGLKAATASAGGNLGEFERGSERFTSLILDALRPGGMSEDEKQTGLLQSIAGNTDRT</sequence>
<keyword evidence="2" id="KW-0812">Transmembrane</keyword>
<evidence type="ECO:0000313" key="3">
    <source>
        <dbReference type="EMBL" id="CAK9031722.1"/>
    </source>
</evidence>
<keyword evidence="4" id="KW-1185">Reference proteome</keyword>
<feature type="region of interest" description="Disordered" evidence="1">
    <location>
        <begin position="689"/>
        <end position="712"/>
    </location>
</feature>
<gene>
    <name evidence="3" type="ORF">SCF082_LOCUS19759</name>
</gene>
<dbReference type="EMBL" id="CAXAMM010013578">
    <property type="protein sequence ID" value="CAK9031722.1"/>
    <property type="molecule type" value="Genomic_DNA"/>
</dbReference>
<feature type="non-terminal residue" evidence="3">
    <location>
        <position position="1"/>
    </location>
</feature>